<keyword evidence="1" id="KW-0472">Membrane</keyword>
<proteinExistence type="predicted"/>
<dbReference type="Proteomes" id="UP000063229">
    <property type="component" value="Chromosome"/>
</dbReference>
<protein>
    <submittedName>
        <fullName evidence="2">Uncharacterized protein</fullName>
    </submittedName>
</protein>
<feature type="transmembrane region" description="Helical" evidence="1">
    <location>
        <begin position="848"/>
        <end position="871"/>
    </location>
</feature>
<sequence length="1220" mass="136396">MKLKSNLIKDGTVDEHQVNLMLIQDFIAMVSPEGENFRAKKAELDFLKGLVSLYQVGVAQAKVRSFQGVSLVSPTTADIRERRKRAVEHALNLLVGDDVADVKLYQVIAQRSPDSIASMFLISKYYTRWKGRINTRQEFSNFLLSSNLGSMPPALFAGFHQLSALRARRVTQILLTLPSEGSPAWRTMLVNIHAEFDLFRQRAVGNILRPGGRHYLELGADYSISNTELAIKYSAAAAQGVDFDGIVNVMAHGHDIERRLSGHPEKVAGWLYDNIFTTYGVTGFRRLRAINFQSCYIPKVLAMHITCLLLEKAIIFFEKDKIPNVMVISSPRSPLVLTSQMLLGRPRSNAWQEQHFVFPGHVLKAFRYLIDNSSDIQVAIREDFYWSYDSASSNYLSYVDYLRSTHVLEVERLSAYSTDVYYVNRASLDFLKGFTRTKIDIRNSAMYQCTQLISDTFPEAVSDIRKLVAITSIGAPSELLPLGDVETTRKVIDFLASLKSARDRRDFLGGYQIYNETKVKILIDPYDPHGPAKIKHFTDLIFRLCSSLAPSSEARYEAAYKKLFLLDKEDYRAMTGIDIDFAARQFFKNYPYIQFAPVEFHSFQGSSPRSDMMTVDVGLRQSLLSSEQFGVSTRELRALLEGGDETKILPAMDRLESSLREKKPLLNDSRSLKNLQETQENLARTKTRLEKKQLSPVVLKTTARVAAGSSRLLGAFGVFVDFRTQPFHLDFSSVKSSLFTTSDSLAVVKGVFDFTTDVGPALALRLASSASRALWQPRLDHLFFKLNKVLLPLDVLFTAVSLYRNVEGARLAKTVEEQALYITMTVIDAASFGVSLAGFILIGVPGVGVALILVGMALAVVNILLNAIVSLSQLENYRWDEKVGLFFSNLFGATTLPGILTQQQMRQAADQLFAGLREEGIDLLLTPMINDADDTDQTNPLKDIGARSQSASVKGYTVSPLGLGPNDLNTRSDANTQGKNRQVYRGWYLRRREARRGQERKLMVTMPSTPSTRLEVLDFGPIPTILLFGATPHLLLEANPFGWAAGESPEEQALNKYQVKLHAQTAYTLQFKKSVMTSKDFDSNFGSRTELVVPQEVFQKLPQVSLDLSGQDRETLAELDLSRSSLEIVKFKGKSTFRLDLVNTNGHSHCALEQVVRTVQLPAYIQFKSGETHPVMAVVGEGTRVTLRNSTGHSLLLLKREVRRCDIDLHASVTGFAISV</sequence>
<feature type="transmembrane region" description="Helical" evidence="1">
    <location>
        <begin position="818"/>
        <end position="842"/>
    </location>
</feature>
<evidence type="ECO:0000313" key="2">
    <source>
        <dbReference type="EMBL" id="AMB88357.1"/>
    </source>
</evidence>
<dbReference type="STRING" id="46677.AWM79_19670"/>
<gene>
    <name evidence="2" type="ORF">AWM79_19670</name>
</gene>
<dbReference type="KEGG" id="pagb:AWM79_19670"/>
<keyword evidence="1" id="KW-0812">Transmembrane</keyword>
<reference evidence="2 3" key="1">
    <citation type="submission" date="2016-01" db="EMBL/GenBank/DDBJ databases">
        <authorList>
            <person name="McClelland M."/>
            <person name="Jain A."/>
            <person name="Saraogi P."/>
            <person name="Mendelson R."/>
            <person name="Westerman R."/>
            <person name="SanMiguel P."/>
            <person name="Csonka L."/>
        </authorList>
    </citation>
    <scope>NUCLEOTIDE SEQUENCE [LARGE SCALE GENOMIC DNA]</scope>
    <source>
        <strain evidence="2 3">NCPPB 2472</strain>
    </source>
</reference>
<dbReference type="EMBL" id="CP014135">
    <property type="protein sequence ID" value="AMB88357.1"/>
    <property type="molecule type" value="Genomic_DNA"/>
</dbReference>
<name>A0A0X1T8E3_PSEAA</name>
<evidence type="ECO:0000256" key="1">
    <source>
        <dbReference type="SAM" id="Phobius"/>
    </source>
</evidence>
<evidence type="ECO:0000313" key="3">
    <source>
        <dbReference type="Proteomes" id="UP000063229"/>
    </source>
</evidence>
<accession>A0A0X1T8E3</accession>
<dbReference type="AlphaFoldDB" id="A0A0X1T8E3"/>
<keyword evidence="3" id="KW-1185">Reference proteome</keyword>
<organism evidence="2 3">
    <name type="scientific">Pseudomonas agarici</name>
    <dbReference type="NCBI Taxonomy" id="46677"/>
    <lineage>
        <taxon>Bacteria</taxon>
        <taxon>Pseudomonadati</taxon>
        <taxon>Pseudomonadota</taxon>
        <taxon>Gammaproteobacteria</taxon>
        <taxon>Pseudomonadales</taxon>
        <taxon>Pseudomonadaceae</taxon>
        <taxon>Pseudomonas</taxon>
    </lineage>
</organism>
<keyword evidence="1" id="KW-1133">Transmembrane helix</keyword>